<dbReference type="PROSITE" id="PS00892">
    <property type="entry name" value="HIT_1"/>
    <property type="match status" value="1"/>
</dbReference>
<evidence type="ECO:0000313" key="5">
    <source>
        <dbReference type="EMBL" id="MBN7826647.1"/>
    </source>
</evidence>
<accession>A0A939DQR1</accession>
<protein>
    <submittedName>
        <fullName evidence="5">Histidine triad nucleotide-binding protein</fullName>
    </submittedName>
</protein>
<name>A0A939DQR1_9ALTE</name>
<reference evidence="5" key="1">
    <citation type="submission" date="2021-03" db="EMBL/GenBank/DDBJ databases">
        <title>novel species isolated from a fishpond in China.</title>
        <authorList>
            <person name="Lu H."/>
            <person name="Cai Z."/>
        </authorList>
    </citation>
    <scope>NUCLEOTIDE SEQUENCE</scope>
    <source>
        <strain evidence="5">JCM 30855</strain>
    </source>
</reference>
<dbReference type="RefSeq" id="WP_206574754.1">
    <property type="nucleotide sequence ID" value="NZ_JAFKCV010000009.1"/>
</dbReference>
<dbReference type="InterPro" id="IPR036265">
    <property type="entry name" value="HIT-like_sf"/>
</dbReference>
<dbReference type="CDD" id="cd01276">
    <property type="entry name" value="PKCI_related"/>
    <property type="match status" value="1"/>
</dbReference>
<dbReference type="GO" id="GO:0003824">
    <property type="term" value="F:catalytic activity"/>
    <property type="evidence" value="ECO:0007669"/>
    <property type="project" value="InterPro"/>
</dbReference>
<comment type="caution">
    <text evidence="5">The sequence shown here is derived from an EMBL/GenBank/DDBJ whole genome shotgun (WGS) entry which is preliminary data.</text>
</comment>
<proteinExistence type="predicted"/>
<dbReference type="Gene3D" id="3.30.428.10">
    <property type="entry name" value="HIT-like"/>
    <property type="match status" value="1"/>
</dbReference>
<dbReference type="Pfam" id="PF01230">
    <property type="entry name" value="HIT"/>
    <property type="match status" value="1"/>
</dbReference>
<evidence type="ECO:0000259" key="4">
    <source>
        <dbReference type="PROSITE" id="PS51084"/>
    </source>
</evidence>
<evidence type="ECO:0000313" key="6">
    <source>
        <dbReference type="Proteomes" id="UP000664654"/>
    </source>
</evidence>
<dbReference type="SUPFAM" id="SSF54197">
    <property type="entry name" value="HIT-like"/>
    <property type="match status" value="1"/>
</dbReference>
<evidence type="ECO:0000256" key="3">
    <source>
        <dbReference type="PROSITE-ProRule" id="PRU00464"/>
    </source>
</evidence>
<dbReference type="InterPro" id="IPR011146">
    <property type="entry name" value="HIT-like"/>
</dbReference>
<dbReference type="AlphaFoldDB" id="A0A939DQR1"/>
<gene>
    <name evidence="5" type="ORF">J0A66_15535</name>
</gene>
<dbReference type="PROSITE" id="PS51084">
    <property type="entry name" value="HIT_2"/>
    <property type="match status" value="1"/>
</dbReference>
<evidence type="ECO:0000256" key="1">
    <source>
        <dbReference type="PIRSR" id="PIRSR601310-1"/>
    </source>
</evidence>
<dbReference type="InterPro" id="IPR001310">
    <property type="entry name" value="Histidine_triad_HIT"/>
</dbReference>
<feature type="short sequence motif" description="Histidine triad motif" evidence="2 3">
    <location>
        <begin position="98"/>
        <end position="102"/>
    </location>
</feature>
<dbReference type="PANTHER" id="PTHR23089">
    <property type="entry name" value="HISTIDINE TRIAD HIT PROTEIN"/>
    <property type="match status" value="1"/>
</dbReference>
<sequence length="121" mass="13657">MAETLFSKIINREIPADIIHEDDLSLAFRDINPQAPVHFLVIPKKPIATINDMEESDRELVGHLYLVAAKLAKEMGFAEEGYRAVMNCNPYGGQTVYHIHLHVLAGKPFGWPPYQDKQKTA</sequence>
<evidence type="ECO:0000256" key="2">
    <source>
        <dbReference type="PIRSR" id="PIRSR601310-3"/>
    </source>
</evidence>
<feature type="active site" description="Tele-AMP-histidine intermediate" evidence="1">
    <location>
        <position position="100"/>
    </location>
</feature>
<keyword evidence="6" id="KW-1185">Reference proteome</keyword>
<dbReference type="EMBL" id="JAFKCV010000009">
    <property type="protein sequence ID" value="MBN7826647.1"/>
    <property type="molecule type" value="Genomic_DNA"/>
</dbReference>
<dbReference type="InterPro" id="IPR019808">
    <property type="entry name" value="Histidine_triad_CS"/>
</dbReference>
<dbReference type="Proteomes" id="UP000664654">
    <property type="component" value="Unassembled WGS sequence"/>
</dbReference>
<dbReference type="PRINTS" id="PR00332">
    <property type="entry name" value="HISTRIAD"/>
</dbReference>
<organism evidence="5 6">
    <name type="scientific">Bowmanella dokdonensis</name>
    <dbReference type="NCBI Taxonomy" id="751969"/>
    <lineage>
        <taxon>Bacteria</taxon>
        <taxon>Pseudomonadati</taxon>
        <taxon>Pseudomonadota</taxon>
        <taxon>Gammaproteobacteria</taxon>
        <taxon>Alteromonadales</taxon>
        <taxon>Alteromonadaceae</taxon>
        <taxon>Bowmanella</taxon>
    </lineage>
</organism>
<feature type="domain" description="HIT" evidence="4">
    <location>
        <begin position="5"/>
        <end position="114"/>
    </location>
</feature>